<sequence length="86" mass="9313">MKLAFTLPRNTENRLQGLFSLLNGGPGTGKTWVAAAITECCPHLDLSTLIIAPSHQCLDHSDASKISFPKKNCPRWCTLMACIGSI</sequence>
<protein>
    <recommendedName>
        <fullName evidence="3">ATPase AAA-type core domain-containing protein</fullName>
    </recommendedName>
</protein>
<dbReference type="InterPro" id="IPR027417">
    <property type="entry name" value="P-loop_NTPase"/>
</dbReference>
<reference evidence="1 2" key="1">
    <citation type="submission" date="2024-07" db="EMBL/GenBank/DDBJ databases">
        <title>Section-level genome sequencing and comparative genomics of Aspergillus sections Usti and Cavernicolus.</title>
        <authorList>
            <consortium name="Lawrence Berkeley National Laboratory"/>
            <person name="Nybo J.L."/>
            <person name="Vesth T.C."/>
            <person name="Theobald S."/>
            <person name="Frisvad J.C."/>
            <person name="Larsen T.O."/>
            <person name="Kjaerboelling I."/>
            <person name="Rothschild-Mancinelli K."/>
            <person name="Lyhne E.K."/>
            <person name="Kogle M.E."/>
            <person name="Barry K."/>
            <person name="Clum A."/>
            <person name="Na H."/>
            <person name="Ledsgaard L."/>
            <person name="Lin J."/>
            <person name="Lipzen A."/>
            <person name="Kuo A."/>
            <person name="Riley R."/>
            <person name="Mondo S."/>
            <person name="Labutti K."/>
            <person name="Haridas S."/>
            <person name="Pangalinan J."/>
            <person name="Salamov A.A."/>
            <person name="Simmons B.A."/>
            <person name="Magnuson J.K."/>
            <person name="Chen J."/>
            <person name="Drula E."/>
            <person name="Henrissat B."/>
            <person name="Wiebenga A."/>
            <person name="Lubbers R.J."/>
            <person name="Gomes A.C."/>
            <person name="Makela M.R."/>
            <person name="Stajich J."/>
            <person name="Grigoriev I.V."/>
            <person name="Mortensen U.H."/>
            <person name="De Vries R.P."/>
            <person name="Baker S.E."/>
            <person name="Andersen M.R."/>
        </authorList>
    </citation>
    <scope>NUCLEOTIDE SEQUENCE [LARGE SCALE GENOMIC DNA]</scope>
    <source>
        <strain evidence="1 2">CBS 123904</strain>
    </source>
</reference>
<dbReference type="SUPFAM" id="SSF52540">
    <property type="entry name" value="P-loop containing nucleoside triphosphate hydrolases"/>
    <property type="match status" value="1"/>
</dbReference>
<dbReference type="Proteomes" id="UP001610446">
    <property type="component" value="Unassembled WGS sequence"/>
</dbReference>
<dbReference type="Gene3D" id="3.40.50.300">
    <property type="entry name" value="P-loop containing nucleotide triphosphate hydrolases"/>
    <property type="match status" value="1"/>
</dbReference>
<evidence type="ECO:0000313" key="2">
    <source>
        <dbReference type="Proteomes" id="UP001610446"/>
    </source>
</evidence>
<accession>A0ABR4JY50</accession>
<evidence type="ECO:0000313" key="1">
    <source>
        <dbReference type="EMBL" id="KAL2844970.1"/>
    </source>
</evidence>
<comment type="caution">
    <text evidence="1">The sequence shown here is derived from an EMBL/GenBank/DDBJ whole genome shotgun (WGS) entry which is preliminary data.</text>
</comment>
<dbReference type="EMBL" id="JBFXLU010000076">
    <property type="protein sequence ID" value="KAL2844970.1"/>
    <property type="molecule type" value="Genomic_DNA"/>
</dbReference>
<name>A0ABR4JY50_9EURO</name>
<gene>
    <name evidence="1" type="ORF">BJY01DRAFT_214534</name>
</gene>
<evidence type="ECO:0008006" key="3">
    <source>
        <dbReference type="Google" id="ProtNLM"/>
    </source>
</evidence>
<proteinExistence type="predicted"/>
<organism evidence="1 2">
    <name type="scientific">Aspergillus pseudoustus</name>
    <dbReference type="NCBI Taxonomy" id="1810923"/>
    <lineage>
        <taxon>Eukaryota</taxon>
        <taxon>Fungi</taxon>
        <taxon>Dikarya</taxon>
        <taxon>Ascomycota</taxon>
        <taxon>Pezizomycotina</taxon>
        <taxon>Eurotiomycetes</taxon>
        <taxon>Eurotiomycetidae</taxon>
        <taxon>Eurotiales</taxon>
        <taxon>Aspergillaceae</taxon>
        <taxon>Aspergillus</taxon>
        <taxon>Aspergillus subgen. Nidulantes</taxon>
    </lineage>
</organism>
<keyword evidence="2" id="KW-1185">Reference proteome</keyword>